<comment type="caution">
    <text evidence="2">The sequence shown here is derived from an EMBL/GenBank/DDBJ whole genome shotgun (WGS) entry which is preliminary data.</text>
</comment>
<dbReference type="InterPro" id="IPR029039">
    <property type="entry name" value="Flavoprotein-like_sf"/>
</dbReference>
<protein>
    <recommendedName>
        <fullName evidence="1">Flavodoxin-like fold domain-containing protein</fullName>
    </recommendedName>
</protein>
<name>A0A0L6TX26_9FIRM</name>
<keyword evidence="3" id="KW-1185">Reference proteome</keyword>
<evidence type="ECO:0000313" key="3">
    <source>
        <dbReference type="Proteomes" id="UP000036873"/>
    </source>
</evidence>
<dbReference type="InterPro" id="IPR003680">
    <property type="entry name" value="Flavodoxin_fold"/>
</dbReference>
<accession>A0A0L6TX26</accession>
<gene>
    <name evidence="2" type="ORF">AKG39_15225</name>
</gene>
<dbReference type="Proteomes" id="UP000036873">
    <property type="component" value="Unassembled WGS sequence"/>
</dbReference>
<evidence type="ECO:0000313" key="2">
    <source>
        <dbReference type="EMBL" id="KNZ40814.1"/>
    </source>
</evidence>
<sequence>MNLLICNGSPRGEMSNSATIAKWFLKDQDKVILLMKGPKHQEYLDILAAYDHIVFIYPLYVDAMPGIVKAFFERVAIADGLMAGKKVSFIIHSGFPESVHLEVLERYHRILSKKLGFVLADTIVIPGSEGFRLMPPKQNRKKQQDVMKLMDQFRIDQPFDDHLVRRLAGKRQSNKMRNFIFSLLEKTGITNLYWNSNLKRNNAYNKRFDKPYTEL</sequence>
<feature type="domain" description="Flavodoxin-like fold" evidence="1">
    <location>
        <begin position="42"/>
        <end position="129"/>
    </location>
</feature>
<dbReference type="STRING" id="52689.AKG39_15225"/>
<dbReference type="Pfam" id="PF02525">
    <property type="entry name" value="Flavodoxin_2"/>
    <property type="match status" value="1"/>
</dbReference>
<dbReference type="SUPFAM" id="SSF52218">
    <property type="entry name" value="Flavoproteins"/>
    <property type="match status" value="1"/>
</dbReference>
<dbReference type="EMBL" id="LGYO01000042">
    <property type="protein sequence ID" value="KNZ40814.1"/>
    <property type="molecule type" value="Genomic_DNA"/>
</dbReference>
<dbReference type="Gene3D" id="3.40.50.360">
    <property type="match status" value="1"/>
</dbReference>
<dbReference type="AlphaFoldDB" id="A0A0L6TX26"/>
<dbReference type="RefSeq" id="WP_050741266.1">
    <property type="nucleotide sequence ID" value="NZ_LGYO01000042.1"/>
</dbReference>
<organism evidence="2 3">
    <name type="scientific">Acetobacterium bakii</name>
    <dbReference type="NCBI Taxonomy" id="52689"/>
    <lineage>
        <taxon>Bacteria</taxon>
        <taxon>Bacillati</taxon>
        <taxon>Bacillota</taxon>
        <taxon>Clostridia</taxon>
        <taxon>Eubacteriales</taxon>
        <taxon>Eubacteriaceae</taxon>
        <taxon>Acetobacterium</taxon>
    </lineage>
</organism>
<evidence type="ECO:0000259" key="1">
    <source>
        <dbReference type="Pfam" id="PF02525"/>
    </source>
</evidence>
<proteinExistence type="predicted"/>
<reference evidence="3" key="1">
    <citation type="submission" date="2015-07" db="EMBL/GenBank/DDBJ databases">
        <title>Draft genome sequence of Acetobacterium bakii DSM 8293, a potential psychrophilic chemical producer through syngas fermentation.</title>
        <authorList>
            <person name="Song Y."/>
            <person name="Hwang S."/>
            <person name="Cho B.-K."/>
        </authorList>
    </citation>
    <scope>NUCLEOTIDE SEQUENCE [LARGE SCALE GENOMIC DNA]</scope>
    <source>
        <strain evidence="3">DSM 8239</strain>
    </source>
</reference>